<name>A0A7W7ZT35_9BACT</name>
<gene>
    <name evidence="2" type="ORF">HDF15_004016</name>
</gene>
<dbReference type="Pfam" id="PF15956">
    <property type="entry name" value="DUF4760"/>
    <property type="match status" value="1"/>
</dbReference>
<evidence type="ECO:0000313" key="3">
    <source>
        <dbReference type="Proteomes" id="UP000584867"/>
    </source>
</evidence>
<organism evidence="2 3">
    <name type="scientific">Granulicella mallensis</name>
    <dbReference type="NCBI Taxonomy" id="940614"/>
    <lineage>
        <taxon>Bacteria</taxon>
        <taxon>Pseudomonadati</taxon>
        <taxon>Acidobacteriota</taxon>
        <taxon>Terriglobia</taxon>
        <taxon>Terriglobales</taxon>
        <taxon>Acidobacteriaceae</taxon>
        <taxon>Granulicella</taxon>
    </lineage>
</organism>
<comment type="caution">
    <text evidence="2">The sequence shown here is derived from an EMBL/GenBank/DDBJ whole genome shotgun (WGS) entry which is preliminary data.</text>
</comment>
<keyword evidence="1" id="KW-0812">Transmembrane</keyword>
<feature type="transmembrane region" description="Helical" evidence="1">
    <location>
        <begin position="12"/>
        <end position="34"/>
    </location>
</feature>
<reference evidence="2 3" key="1">
    <citation type="submission" date="2020-08" db="EMBL/GenBank/DDBJ databases">
        <title>Genomic Encyclopedia of Type Strains, Phase IV (KMG-V): Genome sequencing to study the core and pangenomes of soil and plant-associated prokaryotes.</title>
        <authorList>
            <person name="Whitman W."/>
        </authorList>
    </citation>
    <scope>NUCLEOTIDE SEQUENCE [LARGE SCALE GENOMIC DNA]</scope>
    <source>
        <strain evidence="2 3">X5P3</strain>
    </source>
</reference>
<keyword evidence="1" id="KW-0472">Membrane</keyword>
<evidence type="ECO:0000256" key="1">
    <source>
        <dbReference type="SAM" id="Phobius"/>
    </source>
</evidence>
<dbReference type="Proteomes" id="UP000584867">
    <property type="component" value="Unassembled WGS sequence"/>
</dbReference>
<dbReference type="InterPro" id="IPR031876">
    <property type="entry name" value="DUF4760"/>
</dbReference>
<protein>
    <recommendedName>
        <fullName evidence="4">DUF4760 domain-containing protein</fullName>
    </recommendedName>
</protein>
<evidence type="ECO:0000313" key="2">
    <source>
        <dbReference type="EMBL" id="MBB5065647.1"/>
    </source>
</evidence>
<dbReference type="RefSeq" id="WP_184258514.1">
    <property type="nucleotide sequence ID" value="NZ_JACHIO010000018.1"/>
</dbReference>
<evidence type="ECO:0008006" key="4">
    <source>
        <dbReference type="Google" id="ProtNLM"/>
    </source>
</evidence>
<accession>A0A7W7ZT35</accession>
<keyword evidence="1" id="KW-1133">Transmembrane helix</keyword>
<dbReference type="EMBL" id="JACHIO010000018">
    <property type="protein sequence ID" value="MBB5065647.1"/>
    <property type="molecule type" value="Genomic_DNA"/>
</dbReference>
<dbReference type="AlphaFoldDB" id="A0A7W7ZT35"/>
<sequence>MSPTDIQKFALQWSSLALAGVSAIVAAVSAGIAIRTYQKNTRTKEAEFISQLHRSFFVDETYKKIRNALDDDKKSASSKIDRLVSSESGEFTDFLNFFELAAYFESCGTLSAEAVEAMLGYYLNLLEENRLLRDYVKNPHKGFEYLDKLLSKRRKAH</sequence>
<proteinExistence type="predicted"/>